<dbReference type="OrthoDB" id="10406452at2759"/>
<reference evidence="1" key="1">
    <citation type="submission" date="2011-11" db="EMBL/GenBank/DDBJ databases">
        <title>The Genome Sequence of Fusarium oxysporum Cotton.</title>
        <authorList>
            <consortium name="The Broad Institute Genome Sequencing Platform"/>
            <person name="Ma L.-J."/>
            <person name="Gale L.R."/>
            <person name="Schwartz D.C."/>
            <person name="Zhou S."/>
            <person name="Corby-Kistler H."/>
            <person name="Young S.K."/>
            <person name="Zeng Q."/>
            <person name="Gargeya S."/>
            <person name="Fitzgerald M."/>
            <person name="Haas B."/>
            <person name="Abouelleil A."/>
            <person name="Alvarado L."/>
            <person name="Arachchi H.M."/>
            <person name="Berlin A."/>
            <person name="Brown A."/>
            <person name="Chapman S.B."/>
            <person name="Chen Z."/>
            <person name="Dunbar C."/>
            <person name="Freedman E."/>
            <person name="Gearin G."/>
            <person name="Goldberg J."/>
            <person name="Griggs A."/>
            <person name="Gujja S."/>
            <person name="Heiman D."/>
            <person name="Howarth C."/>
            <person name="Larson L."/>
            <person name="Lui A."/>
            <person name="MacDonald P.J.P."/>
            <person name="Montmayeur A."/>
            <person name="Murphy C."/>
            <person name="Neiman D."/>
            <person name="Pearson M."/>
            <person name="Priest M."/>
            <person name="Roberts A."/>
            <person name="Saif S."/>
            <person name="Shea T."/>
            <person name="Shenoy N."/>
            <person name="Sisk P."/>
            <person name="Stolte C."/>
            <person name="Sykes S."/>
            <person name="Wortman J."/>
            <person name="Nusbaum C."/>
            <person name="Birren B."/>
        </authorList>
    </citation>
    <scope>NUCLEOTIDE SEQUENCE [LARGE SCALE GENOMIC DNA]</scope>
    <source>
        <strain evidence="1">25433</strain>
    </source>
</reference>
<accession>X0KKP8</accession>
<reference evidence="1" key="2">
    <citation type="submission" date="2012-05" db="EMBL/GenBank/DDBJ databases">
        <title>The Genome Annotation of Fusarium oxysporum Cotton.</title>
        <authorList>
            <consortium name="The Broad Institute Genomics Platform"/>
            <person name="Ma L.-J."/>
            <person name="Corby-Kistler H."/>
            <person name="Broz K."/>
            <person name="Gale L.R."/>
            <person name="Jonkers W."/>
            <person name="O'Donnell K."/>
            <person name="Ploetz R."/>
            <person name="Steinberg C."/>
            <person name="Schwartz D.C."/>
            <person name="VanEtten H."/>
            <person name="Zhou S."/>
            <person name="Young S.K."/>
            <person name="Zeng Q."/>
            <person name="Gargeya S."/>
            <person name="Fitzgerald M."/>
            <person name="Abouelleil A."/>
            <person name="Alvarado L."/>
            <person name="Chapman S.B."/>
            <person name="Gainer-Dewar J."/>
            <person name="Goldberg J."/>
            <person name="Griggs A."/>
            <person name="Gujja S."/>
            <person name="Hansen M."/>
            <person name="Howarth C."/>
            <person name="Imamovic A."/>
            <person name="Ireland A."/>
            <person name="Larimer J."/>
            <person name="McCowan C."/>
            <person name="Murphy C."/>
            <person name="Pearson M."/>
            <person name="Poon T.W."/>
            <person name="Priest M."/>
            <person name="Roberts A."/>
            <person name="Saif S."/>
            <person name="Shea T."/>
            <person name="Sykes S."/>
            <person name="Wortman J."/>
            <person name="Nusbaum C."/>
            <person name="Birren B."/>
        </authorList>
    </citation>
    <scope>NUCLEOTIDE SEQUENCE</scope>
    <source>
        <strain evidence="1">25433</strain>
    </source>
</reference>
<name>X0KKP8_FUSOX</name>
<proteinExistence type="predicted"/>
<dbReference type="HOGENOM" id="CLU_1384224_0_0_1"/>
<dbReference type="AlphaFoldDB" id="X0KKP8"/>
<dbReference type="Proteomes" id="UP000030701">
    <property type="component" value="Unassembled WGS sequence"/>
</dbReference>
<evidence type="ECO:0000313" key="1">
    <source>
        <dbReference type="EMBL" id="EXM14204.1"/>
    </source>
</evidence>
<protein>
    <submittedName>
        <fullName evidence="1">Uncharacterized protein</fullName>
    </submittedName>
</protein>
<gene>
    <name evidence="1" type="ORF">FOTG_17380</name>
</gene>
<dbReference type="EMBL" id="JH658077">
    <property type="protein sequence ID" value="EXM14204.1"/>
    <property type="molecule type" value="Genomic_DNA"/>
</dbReference>
<sequence>MQDMMKDQERDFKDACAQDEVLTAREYLGSSGDYLGDLPTVISSKALGLINKQYRIARKAMPTGKNPFPERLSDCNDDCSVSVRFLSSLGSLVVIKSMRSWDLQRLSLDMMSIHIGDYEIHHSKIHTDGFLILGLPLLYVADPRIPRSLCLREWPLAGAAKTHEVTQPPSDLDEQQESVLAVGGRNLASGGRGVNGS</sequence>
<organism evidence="1">
    <name type="scientific">Fusarium oxysporum f. sp. vasinfectum 25433</name>
    <dbReference type="NCBI Taxonomy" id="1089449"/>
    <lineage>
        <taxon>Eukaryota</taxon>
        <taxon>Fungi</taxon>
        <taxon>Dikarya</taxon>
        <taxon>Ascomycota</taxon>
        <taxon>Pezizomycotina</taxon>
        <taxon>Sordariomycetes</taxon>
        <taxon>Hypocreomycetidae</taxon>
        <taxon>Hypocreales</taxon>
        <taxon>Nectriaceae</taxon>
        <taxon>Fusarium</taxon>
        <taxon>Fusarium oxysporum species complex</taxon>
    </lineage>
</organism>